<dbReference type="AlphaFoldDB" id="A0A836BTJ6"/>
<dbReference type="PANTHER" id="PTHR45958">
    <property type="entry name" value="RING-TYPE E3 UBIQUITIN TRANSFERASE"/>
    <property type="match status" value="1"/>
</dbReference>
<dbReference type="CDD" id="cd16655">
    <property type="entry name" value="RING-Ubox_WDSUB1-like"/>
    <property type="match status" value="1"/>
</dbReference>
<dbReference type="SUPFAM" id="SSF159034">
    <property type="entry name" value="Mib/herc2 domain-like"/>
    <property type="match status" value="3"/>
</dbReference>
<organism evidence="4 5">
    <name type="scientific">Edaphochlamys debaryana</name>
    <dbReference type="NCBI Taxonomy" id="47281"/>
    <lineage>
        <taxon>Eukaryota</taxon>
        <taxon>Viridiplantae</taxon>
        <taxon>Chlorophyta</taxon>
        <taxon>core chlorophytes</taxon>
        <taxon>Chlorophyceae</taxon>
        <taxon>CS clade</taxon>
        <taxon>Chlamydomonadales</taxon>
        <taxon>Chlamydomonadales incertae sedis</taxon>
        <taxon>Edaphochlamys</taxon>
    </lineage>
</organism>
<dbReference type="Pfam" id="PF04564">
    <property type="entry name" value="U-box"/>
    <property type="match status" value="1"/>
</dbReference>
<feature type="compositionally biased region" description="Gly residues" evidence="1">
    <location>
        <begin position="1"/>
        <end position="12"/>
    </location>
</feature>
<evidence type="ECO:0008006" key="6">
    <source>
        <dbReference type="Google" id="ProtNLM"/>
    </source>
</evidence>
<dbReference type="Proteomes" id="UP000612055">
    <property type="component" value="Unassembled WGS sequence"/>
</dbReference>
<feature type="region of interest" description="Disordered" evidence="1">
    <location>
        <begin position="1"/>
        <end position="26"/>
    </location>
</feature>
<gene>
    <name evidence="4" type="ORF">HYH03_014441</name>
</gene>
<accession>A0A836BTJ6</accession>
<dbReference type="Gene3D" id="3.30.40.10">
    <property type="entry name" value="Zinc/RING finger domain, C3HC4 (zinc finger)"/>
    <property type="match status" value="1"/>
</dbReference>
<dbReference type="InterPro" id="IPR037252">
    <property type="entry name" value="Mib_Herc2_sf"/>
</dbReference>
<evidence type="ECO:0000313" key="4">
    <source>
        <dbReference type="EMBL" id="KAG2486943.1"/>
    </source>
</evidence>
<evidence type="ECO:0000259" key="3">
    <source>
        <dbReference type="PROSITE" id="PS51698"/>
    </source>
</evidence>
<dbReference type="OrthoDB" id="537008at2759"/>
<dbReference type="InterPro" id="IPR003613">
    <property type="entry name" value="Ubox_domain"/>
</dbReference>
<feature type="region of interest" description="Disordered" evidence="1">
    <location>
        <begin position="178"/>
        <end position="244"/>
    </location>
</feature>
<dbReference type="InterPro" id="IPR010606">
    <property type="entry name" value="Mib_Herc2"/>
</dbReference>
<keyword evidence="5" id="KW-1185">Reference proteome</keyword>
<name>A0A836BTJ6_9CHLO</name>
<proteinExistence type="predicted"/>
<evidence type="ECO:0000313" key="5">
    <source>
        <dbReference type="Proteomes" id="UP000612055"/>
    </source>
</evidence>
<dbReference type="PANTHER" id="PTHR45958:SF18">
    <property type="entry name" value="U-BOX DOMAIN-CONTAINING PROTEIN"/>
    <property type="match status" value="1"/>
</dbReference>
<dbReference type="UniPathway" id="UPA00143"/>
<dbReference type="InterPro" id="IPR052608">
    <property type="entry name" value="U-box_domain_protein"/>
</dbReference>
<dbReference type="EMBL" id="JAEHOE010000104">
    <property type="protein sequence ID" value="KAG2486943.1"/>
    <property type="molecule type" value="Genomic_DNA"/>
</dbReference>
<reference evidence="4" key="1">
    <citation type="journal article" date="2020" name="bioRxiv">
        <title>Comparative genomics of Chlamydomonas.</title>
        <authorList>
            <person name="Craig R.J."/>
            <person name="Hasan A.R."/>
            <person name="Ness R.W."/>
            <person name="Keightley P.D."/>
        </authorList>
    </citation>
    <scope>NUCLEOTIDE SEQUENCE</scope>
    <source>
        <strain evidence="4">CCAP 11/70</strain>
    </source>
</reference>
<dbReference type="InterPro" id="IPR013083">
    <property type="entry name" value="Znf_RING/FYVE/PHD"/>
</dbReference>
<dbReference type="PROSITE" id="PS51416">
    <property type="entry name" value="MIB_HERC2"/>
    <property type="match status" value="2"/>
</dbReference>
<dbReference type="PROSITE" id="PS51698">
    <property type="entry name" value="U_BOX"/>
    <property type="match status" value="1"/>
</dbReference>
<comment type="caution">
    <text evidence="4">The sequence shown here is derived from an EMBL/GenBank/DDBJ whole genome shotgun (WGS) entry which is preliminary data.</text>
</comment>
<dbReference type="Gene3D" id="2.30.30.40">
    <property type="entry name" value="SH3 Domains"/>
    <property type="match status" value="3"/>
</dbReference>
<dbReference type="Pfam" id="PF06701">
    <property type="entry name" value="MIB_HERC2"/>
    <property type="match status" value="1"/>
</dbReference>
<feature type="region of interest" description="Disordered" evidence="1">
    <location>
        <begin position="771"/>
        <end position="794"/>
    </location>
</feature>
<evidence type="ECO:0000259" key="2">
    <source>
        <dbReference type="PROSITE" id="PS51416"/>
    </source>
</evidence>
<dbReference type="SMART" id="SM00504">
    <property type="entry name" value="Ubox"/>
    <property type="match status" value="1"/>
</dbReference>
<dbReference type="GO" id="GO:0046872">
    <property type="term" value="F:metal ion binding"/>
    <property type="evidence" value="ECO:0007669"/>
    <property type="project" value="InterPro"/>
</dbReference>
<feature type="domain" description="U-box" evidence="3">
    <location>
        <begin position="94"/>
        <end position="169"/>
    </location>
</feature>
<evidence type="ECO:0000256" key="1">
    <source>
        <dbReference type="SAM" id="MobiDB-lite"/>
    </source>
</evidence>
<protein>
    <recommendedName>
        <fullName evidence="6">U-box domain-containing protein</fullName>
    </recommendedName>
</protein>
<feature type="compositionally biased region" description="Polar residues" evidence="1">
    <location>
        <begin position="224"/>
        <end position="243"/>
    </location>
</feature>
<sequence length="794" mass="84690">MSDNGGATGGGSAPAAETAPLPPQALRDPITAGVKQALTQHGFDVACLADAAFWRRCVEQLQAEARELQAGGAAEEARYLERVAGALGLNAALKVPSAFVCPISRSVMREPVVLKESPEHCYEREAITQWLLRNDVEPLTRKLVKSRQVVLQISMRDAIQEWLAEHELSYEQADAMDTSSAPWVAPARTPPPRSRVTSSNGAGGASSCGVRPSSSGAAEDRQDTAGSSTPSSGRSTAHATMSSLQQPADVAAALAEVLDALQARGHALSPGQLLDALRKQQAPAESSADRIKLLDYVTVAPGYDTVSDDSARGPLRPGKYGIVVLDDFSDSKPYKVRTLQEPYGIFWYDSAALERVPVEHVPEGLRLSWPTGEGKGTPVTPYTGVPGALVRRGYDWLNDDDCNGEHEEVGILLRPEPEEEDMLVWRVKWASGAEGLYYTGKNQKYELQHVQTDPTSGAPVMWRSPDSGLLAPGLAVTRGVDWAWGDQDGGGTMDGSLQLDDQEGHVAAMWPNHRLCRYRACPHLGYDLCYTARSGEPVTVYTAQAGLCVVRGPNWQWDGQDSDGAAVGVLLRPSRVDGQGVWWSVLWSTGAANSYRVGLPGTDGCDLQVTTYVAVDGSSRIIAGTPVVLAQDFARYGDARRGPLRRGAGKVGIVVQVDASRCKVLHVRTGRTFWYDRPALRPVPPQLAAAASKRLTLNRDGRAAFRGGDGVAGDTLLTGRQVFYCGARMHQCRCGNCDGQCGPSNGCPCHACLALIGKRVGPSGTLEDIPATTAALPASPQADEPAPASADVAS</sequence>
<dbReference type="GO" id="GO:0016567">
    <property type="term" value="P:protein ubiquitination"/>
    <property type="evidence" value="ECO:0007669"/>
    <property type="project" value="UniProtKB-UniPathway"/>
</dbReference>
<dbReference type="SUPFAM" id="SSF57850">
    <property type="entry name" value="RING/U-box"/>
    <property type="match status" value="1"/>
</dbReference>
<feature type="domain" description="MIB/HERC2" evidence="2">
    <location>
        <begin position="535"/>
        <end position="613"/>
    </location>
</feature>
<feature type="domain" description="MIB/HERC2" evidence="2">
    <location>
        <begin position="461"/>
        <end position="534"/>
    </location>
</feature>
<dbReference type="GO" id="GO:0004842">
    <property type="term" value="F:ubiquitin-protein transferase activity"/>
    <property type="evidence" value="ECO:0007669"/>
    <property type="project" value="InterPro"/>
</dbReference>